<dbReference type="Gene3D" id="3.40.50.920">
    <property type="match status" value="1"/>
</dbReference>
<dbReference type="EMBL" id="CAMXCT030000227">
    <property type="protein sequence ID" value="CAL4763179.1"/>
    <property type="molecule type" value="Genomic_DNA"/>
</dbReference>
<dbReference type="GO" id="GO:0003676">
    <property type="term" value="F:nucleic acid binding"/>
    <property type="evidence" value="ECO:0007669"/>
    <property type="project" value="InterPro"/>
</dbReference>
<reference evidence="6 7" key="2">
    <citation type="submission" date="2024-05" db="EMBL/GenBank/DDBJ databases">
        <authorList>
            <person name="Chen Y."/>
            <person name="Shah S."/>
            <person name="Dougan E. K."/>
            <person name="Thang M."/>
            <person name="Chan C."/>
        </authorList>
    </citation>
    <scope>NUCLEOTIDE SEQUENCE [LARGE SCALE GENOMIC DNA]</scope>
</reference>
<dbReference type="SUPFAM" id="SSF52518">
    <property type="entry name" value="Thiamin diphosphate-binding fold (THDP-binding)"/>
    <property type="match status" value="2"/>
</dbReference>
<evidence type="ECO:0000313" key="6">
    <source>
        <dbReference type="EMBL" id="CAL4763179.1"/>
    </source>
</evidence>
<dbReference type="InterPro" id="IPR007201">
    <property type="entry name" value="Mei2-like_Rrm_C"/>
</dbReference>
<evidence type="ECO:0000313" key="5">
    <source>
        <dbReference type="EMBL" id="CAI3975867.1"/>
    </source>
</evidence>
<feature type="domain" description="Mei2-like C-terminal RNA recognition motif" evidence="2">
    <location>
        <begin position="107"/>
        <end position="202"/>
    </location>
</feature>
<dbReference type="Gene3D" id="3.40.50.970">
    <property type="match status" value="2"/>
</dbReference>
<feature type="domain" description="Transketolase-like C-terminal" evidence="4">
    <location>
        <begin position="616"/>
        <end position="749"/>
    </location>
</feature>
<keyword evidence="7" id="KW-1185">Reference proteome</keyword>
<dbReference type="Pfam" id="PF22613">
    <property type="entry name" value="Transketolase_C_1"/>
    <property type="match status" value="1"/>
</dbReference>
<feature type="domain" description="Pyruvate dehydrogenase E1 component middle" evidence="3">
    <location>
        <begin position="1"/>
        <end position="57"/>
    </location>
</feature>
<dbReference type="PANTHER" id="PTHR43825">
    <property type="entry name" value="PYRUVATE DEHYDROGENASE E1 COMPONENT"/>
    <property type="match status" value="1"/>
</dbReference>
<organism evidence="5">
    <name type="scientific">Cladocopium goreaui</name>
    <dbReference type="NCBI Taxonomy" id="2562237"/>
    <lineage>
        <taxon>Eukaryota</taxon>
        <taxon>Sar</taxon>
        <taxon>Alveolata</taxon>
        <taxon>Dinophyceae</taxon>
        <taxon>Suessiales</taxon>
        <taxon>Symbiodiniaceae</taxon>
        <taxon>Cladocopium</taxon>
    </lineage>
</organism>
<evidence type="ECO:0000256" key="1">
    <source>
        <dbReference type="SAM" id="MobiDB-lite"/>
    </source>
</evidence>
<dbReference type="Gene3D" id="3.40.50.300">
    <property type="entry name" value="P-loop containing nucleotide triphosphate hydrolases"/>
    <property type="match status" value="1"/>
</dbReference>
<dbReference type="Pfam" id="PF04059">
    <property type="entry name" value="RRM_2"/>
    <property type="match status" value="1"/>
</dbReference>
<protein>
    <submittedName>
        <fullName evidence="6">Pyruvate dehydrogenase E1 component (PDH E1 component)</fullName>
    </submittedName>
</protein>
<keyword evidence="6" id="KW-0670">Pyruvate</keyword>
<sequence length="1313" mass="148362">MMPFFIYYSMFGFQRVGDIIWQAADARARGFLLGATAGRTTLNGEGLQHQDGHSLLIGVSNPAVIGAILGSSNSIVECSLRKRTGEAMSRKGSWKGGKAWSHGYEETTVVLTGLPKTLNAEILLSLLDQEYLGCYDYFYLPMDMDKFENTGLAYINFREHSKAVECQRHFSGFSAWPGGHFSERSCRAQWSSIQGYEANIQKQQKLTDWVNSNIPEDCKPMVFDSYGTRLPTMEIFPSWQDFEDSSRVYHGWRNSETHEDHRGWWKDEWYGRNGGNSGGYDAWRNGNAGNATSDWSGSIYKDQWSDRDRSDWRKENYDTDRKWDRDHGDSQWNSSGVRWNGWNGRQDAWSNGHSESQMSQRQVLIKEASNSNISNGNGMWAYPDYDALQQVTDHITGVEVDTGIADLSAEISAEVLEFLQNDPNDPKASNDEIIEFYDVRNVQVPAEQGCLLESTTGTRASRMPQVPPSVSEASMMASLVAAVAVTRYACPSCSASFAKWSACQNHIFNEAKCRKEVETLSSLGDLQQRCKEKAEELPPVDPLNGQSNSEIAQSERRFQCWDPSFAYEVSYIIEHGIQEMWGKDKDLIYYISLYNENHPMPEVPADPVWKEHMLKGLYKFRPAKEGMSHTVRLIGSGSIMQQVLKAADMLEDFGVASEIWSATNYGELYREAVRAEREARLRPHEAKPSCHVSDCLSDWTGSTVIASDNVIAYPKLIEKYVGGELVVLGTDGFGRSDTRTALRRFFEVDSESVTVAALSALSRWVWLPRKTNATNVPWLSDPPRRPDPDRPLSATGESVLNSQGNEAAVEAASQAVEQARQGSVERLAEAIRRKATLQRRQALQELDGPTQLALLTAAEQQIEREAKKFHEAKFSKGVALMRLSLAQIDLQRGGLCRCSSAADLAQDAMAELTGHAALEAQLLCASAKLACGDPEAQADQVLVLARSRSLGDRRWEAMALHVFALSKVLQGTLSAYEVSMLQTSVNLGRTASLPEKDQIYNVHIPKSAGSSFALDVQDILRPLHLISQEGCLSLHRSNPRLKGAITMLREPRAHVLSQYKMCRSQWVEEFRQATRQKGQHAPSERHLRAERQVLPHRFENWVEAWERIREEGWHGDFTPSANLESQNDIELKIRETRMEAWGQPPYSIDNGTKLRMEDWPSLDGGGTVWHFTRVPFQCYAPINLQSQRLSCQKPLRYESEIDKELLIENVNSLWFVGFAEAYQSSICLLHWRFSRTLPLFCDCNSEVWHSFQGHSENQNSTYHGEVKLSQLGRKVLKKIDALTSTDRFLYGFAWRRFLRDCEEVYQSTGKRIL</sequence>
<dbReference type="SUPFAM" id="SSF54928">
    <property type="entry name" value="RNA-binding domain, RBD"/>
    <property type="match status" value="1"/>
</dbReference>
<dbReference type="InterPro" id="IPR027417">
    <property type="entry name" value="P-loop_NTPase"/>
</dbReference>
<dbReference type="Proteomes" id="UP001152797">
    <property type="component" value="Unassembled WGS sequence"/>
</dbReference>
<evidence type="ECO:0000259" key="4">
    <source>
        <dbReference type="Pfam" id="PF22613"/>
    </source>
</evidence>
<dbReference type="SUPFAM" id="SSF52922">
    <property type="entry name" value="TK C-terminal domain-like"/>
    <property type="match status" value="1"/>
</dbReference>
<dbReference type="OrthoDB" id="10641720at2759"/>
<evidence type="ECO:0000259" key="2">
    <source>
        <dbReference type="Pfam" id="PF04059"/>
    </source>
</evidence>
<feature type="region of interest" description="Disordered" evidence="1">
    <location>
        <begin position="775"/>
        <end position="800"/>
    </location>
</feature>
<accession>A0A9P1BM62</accession>
<evidence type="ECO:0000259" key="3">
    <source>
        <dbReference type="Pfam" id="PF17831"/>
    </source>
</evidence>
<dbReference type="InterPro" id="IPR051157">
    <property type="entry name" value="PDH/Transketolase"/>
</dbReference>
<proteinExistence type="predicted"/>
<name>A0A9P1BM62_9DINO</name>
<dbReference type="InterPro" id="IPR055152">
    <property type="entry name" value="Transketolase-like_C_2"/>
</dbReference>
<dbReference type="InterPro" id="IPR009014">
    <property type="entry name" value="Transketo_C/PFOR_II"/>
</dbReference>
<dbReference type="PANTHER" id="PTHR43825:SF3">
    <property type="entry name" value="PYRUVATE DEHYDROGENASE E1 COMPONENT"/>
    <property type="match status" value="1"/>
</dbReference>
<dbReference type="InterPro" id="IPR041621">
    <property type="entry name" value="PDH_E1_M"/>
</dbReference>
<comment type="caution">
    <text evidence="5">The sequence shown here is derived from an EMBL/GenBank/DDBJ whole genome shotgun (WGS) entry which is preliminary data.</text>
</comment>
<dbReference type="InterPro" id="IPR035979">
    <property type="entry name" value="RBD_domain_sf"/>
</dbReference>
<reference evidence="5" key="1">
    <citation type="submission" date="2022-10" db="EMBL/GenBank/DDBJ databases">
        <authorList>
            <person name="Chen Y."/>
            <person name="Dougan E. K."/>
            <person name="Chan C."/>
            <person name="Rhodes N."/>
            <person name="Thang M."/>
        </authorList>
    </citation>
    <scope>NUCLEOTIDE SEQUENCE</scope>
</reference>
<gene>
    <name evidence="5" type="ORF">C1SCF055_LOCUS4143</name>
</gene>
<dbReference type="EMBL" id="CAMXCT020000227">
    <property type="protein sequence ID" value="CAL1129242.1"/>
    <property type="molecule type" value="Genomic_DNA"/>
</dbReference>
<evidence type="ECO:0000313" key="7">
    <source>
        <dbReference type="Proteomes" id="UP001152797"/>
    </source>
</evidence>
<dbReference type="Pfam" id="PF17831">
    <property type="entry name" value="PDH_E1_M"/>
    <property type="match status" value="1"/>
</dbReference>
<dbReference type="EMBL" id="CAMXCT010000227">
    <property type="protein sequence ID" value="CAI3975867.1"/>
    <property type="molecule type" value="Genomic_DNA"/>
</dbReference>
<dbReference type="InterPro" id="IPR029061">
    <property type="entry name" value="THDP-binding"/>
</dbReference>